<evidence type="ECO:0000256" key="6">
    <source>
        <dbReference type="SAM" id="MobiDB-lite"/>
    </source>
</evidence>
<keyword evidence="10" id="KW-1185">Reference proteome</keyword>
<dbReference type="GO" id="GO:0005634">
    <property type="term" value="C:nucleus"/>
    <property type="evidence" value="ECO:0007669"/>
    <property type="project" value="TreeGrafter"/>
</dbReference>
<dbReference type="GO" id="GO:0000049">
    <property type="term" value="F:tRNA binding"/>
    <property type="evidence" value="ECO:0007669"/>
    <property type="project" value="TreeGrafter"/>
</dbReference>
<dbReference type="EC" id="2.1.1.221" evidence="1"/>
<evidence type="ECO:0000256" key="3">
    <source>
        <dbReference type="ARBA" id="ARBA00022679"/>
    </source>
</evidence>
<reference evidence="8" key="1">
    <citation type="submission" date="2011-02" db="EMBL/GenBank/DDBJ databases">
        <authorList>
            <person name="Aslett M."/>
        </authorList>
    </citation>
    <scope>NUCLEOTIDE SEQUENCE</scope>
    <source>
        <strain evidence="8">Liverpool</strain>
    </source>
</reference>
<feature type="region of interest" description="Disordered" evidence="6">
    <location>
        <begin position="302"/>
        <end position="437"/>
    </location>
</feature>
<keyword evidence="2 8" id="KW-0489">Methyltransferase</keyword>
<keyword evidence="4" id="KW-0949">S-adenosyl-L-methionine</keyword>
<reference evidence="9" key="4">
    <citation type="journal article" date="2015" name="PLoS ONE">
        <title>Comprehensive Evaluation of Toxoplasma gondii VEG and Neospora caninum LIV Genomes with Tachyzoite Stage Transcriptome and Proteome Defines Novel Transcript Features.</title>
        <authorList>
            <person name="Ramaprasad A."/>
            <person name="Mourier T."/>
            <person name="Naeem R."/>
            <person name="Malas T.B."/>
            <person name="Moussa E."/>
            <person name="Panigrahi A."/>
            <person name="Vermont S.J."/>
            <person name="Otto T.D."/>
            <person name="Wastling J."/>
            <person name="Pain A."/>
        </authorList>
    </citation>
    <scope>NUCLEOTIDE SEQUENCE</scope>
    <source>
        <strain evidence="9">Liverpool</strain>
    </source>
</reference>
<dbReference type="PANTHER" id="PTHR13563:SF13">
    <property type="entry name" value="TRNA METHYLTRANSFERASE 10 HOMOLOG A"/>
    <property type="match status" value="1"/>
</dbReference>
<feature type="compositionally biased region" description="Basic residues" evidence="6">
    <location>
        <begin position="109"/>
        <end position="122"/>
    </location>
</feature>
<accession>F0VN08</accession>
<dbReference type="CDD" id="cd18089">
    <property type="entry name" value="SPOUT_Trm10-like"/>
    <property type="match status" value="1"/>
</dbReference>
<dbReference type="PANTHER" id="PTHR13563">
    <property type="entry name" value="TRNA (GUANINE-9-) METHYLTRANSFERASE"/>
    <property type="match status" value="1"/>
</dbReference>
<reference evidence="8" key="2">
    <citation type="submission" date="2011-03" db="EMBL/GenBank/DDBJ databases">
        <title>Comparative genomics and transcriptomics of Neospora caninum and Toxoplasma gondii.</title>
        <authorList>
            <person name="Reid A.J."/>
            <person name="Sohal A."/>
            <person name="Harris D."/>
            <person name="Quail M."/>
            <person name="Sanders M."/>
            <person name="Berriman M."/>
            <person name="Wastling J.M."/>
            <person name="Pain A."/>
        </authorList>
    </citation>
    <scope>NUCLEOTIDE SEQUENCE</scope>
    <source>
        <strain evidence="8">Liverpool</strain>
    </source>
</reference>
<reference evidence="10" key="3">
    <citation type="journal article" date="2012" name="PLoS Pathog.">
        <title>Comparative genomics of the apicomplexan parasites Toxoplasma gondii and Neospora caninum: Coccidia differing in host range and transmission strategy.</title>
        <authorList>
            <person name="Reid A.J."/>
            <person name="Vermont S.J."/>
            <person name="Cotton J.A."/>
            <person name="Harris D."/>
            <person name="Hill-Cawthorne G.A."/>
            <person name="Konen-Waisman S."/>
            <person name="Latham S.M."/>
            <person name="Mourier T."/>
            <person name="Norton R."/>
            <person name="Quail M.A."/>
            <person name="Sanders M."/>
            <person name="Shanmugam D."/>
            <person name="Sohal A."/>
            <person name="Wasmuth J.D."/>
            <person name="Brunk B."/>
            <person name="Grigg M.E."/>
            <person name="Howard J.C."/>
            <person name="Parkinson J."/>
            <person name="Roos D.S."/>
            <person name="Trees A.J."/>
            <person name="Berriman M."/>
            <person name="Pain A."/>
            <person name="Wastling J.M."/>
        </authorList>
    </citation>
    <scope>NUCLEOTIDE SEQUENCE [LARGE SCALE GENOMIC DNA]</scope>
    <source>
        <strain evidence="10">Liverpool</strain>
    </source>
</reference>
<dbReference type="OMA" id="DICRTRD"/>
<dbReference type="Gene3D" id="3.40.1280.30">
    <property type="match status" value="2"/>
</dbReference>
<dbReference type="EMBL" id="FR823392">
    <property type="protein sequence ID" value="CBZ55104.1"/>
    <property type="molecule type" value="Genomic_DNA"/>
</dbReference>
<dbReference type="AlphaFoldDB" id="F0VN08"/>
<dbReference type="RefSeq" id="XP_003885132.1">
    <property type="nucleotide sequence ID" value="XM_003885083.1"/>
</dbReference>
<feature type="compositionally biased region" description="Polar residues" evidence="6">
    <location>
        <begin position="67"/>
        <end position="77"/>
    </location>
</feature>
<dbReference type="Proteomes" id="UP000007494">
    <property type="component" value="Chromosome XI"/>
</dbReference>
<organism evidence="8 10">
    <name type="scientific">Neospora caninum (strain Liverpool)</name>
    <dbReference type="NCBI Taxonomy" id="572307"/>
    <lineage>
        <taxon>Eukaryota</taxon>
        <taxon>Sar</taxon>
        <taxon>Alveolata</taxon>
        <taxon>Apicomplexa</taxon>
        <taxon>Conoidasida</taxon>
        <taxon>Coccidia</taxon>
        <taxon>Eucoccidiorida</taxon>
        <taxon>Eimeriorina</taxon>
        <taxon>Sarcocystidae</taxon>
        <taxon>Neospora</taxon>
    </lineage>
</organism>
<dbReference type="PROSITE" id="PS51675">
    <property type="entry name" value="SAM_MT_TRM10"/>
    <property type="match status" value="1"/>
</dbReference>
<dbReference type="InParanoid" id="F0VN08"/>
<protein>
    <recommendedName>
        <fullName evidence="1">tRNA (guanine(9)-N(1))-methyltransferase</fullName>
        <ecNumber evidence="1">2.1.1.221</ecNumber>
    </recommendedName>
</protein>
<dbReference type="eggNOG" id="KOG2967">
    <property type="taxonomic scope" value="Eukaryota"/>
</dbReference>
<dbReference type="OrthoDB" id="278300at2759"/>
<sequence length="640" mass="68767">MAETGGARVRGCPVTSTDATKGRNRTHAAVNAEPVDTVRAESVSAKKPPNSVLASNDNGDSGCDASGDTSVDSTNGAKSPPCGASESKNQLRKRRRQERHEQRKEFWKAKKKELKAQKRSRRLQSVEGGEKSPSESGGFPAESCLPERAERVSAESTESKSTLSLAAQAEAGRSAEQRKTPRRAPRPSLCRLAGVSAPGSGDCRCRETGNGCLNADDSAPAPTPSPCDKEHSSSKAQPVTLMSTAGSACSRCSACLRGSVGIVVDCDFEHLQTEREILSLSQQLMYSYGACRRHNKAAQLSCRTESESDCPREESKSAEMWRSDPGRDACSSGSNPLSETSETTNGAPVAGESEDHGSDTPQKSRAAEGAQGCTTREAAETSSVTRPVTPHGARDTADLQVNRVPNSDSAAAGNVRTHQRPETPFSDSRRDASGEVDICRTRDAPEGKKVLPVCFSIAGVGPQLAAHLNAFQGFPRWRCEAYTERFSELYLNRNPVQRQAADAQEEANSEQLESAPATAASIDFVDGATQTGADPQVVYLSGDAEEILQDMRPGYRYVIGGVVDRNRHKGLTVRKSKEEKVHAARLPIREYLGRELDGSAILTVNQVVEILLGYLSTRDWHAALVKAFPTRKGRRESGVP</sequence>
<keyword evidence="3 8" id="KW-0808">Transferase</keyword>
<feature type="domain" description="SAM-dependent MTase TRM10-type" evidence="7">
    <location>
        <begin position="248"/>
        <end position="635"/>
    </location>
</feature>
<feature type="compositionally biased region" description="Polar residues" evidence="6">
    <location>
        <begin position="154"/>
        <end position="165"/>
    </location>
</feature>
<comment type="catalytic activity">
    <reaction evidence="5">
        <text>guanosine(9) in tRNA + S-adenosyl-L-methionine = N(1)-methylguanosine(9) in tRNA + S-adenosyl-L-homocysteine + H(+)</text>
        <dbReference type="Rhea" id="RHEA:43156"/>
        <dbReference type="Rhea" id="RHEA-COMP:10367"/>
        <dbReference type="Rhea" id="RHEA-COMP:10368"/>
        <dbReference type="ChEBI" id="CHEBI:15378"/>
        <dbReference type="ChEBI" id="CHEBI:57856"/>
        <dbReference type="ChEBI" id="CHEBI:59789"/>
        <dbReference type="ChEBI" id="CHEBI:73542"/>
        <dbReference type="ChEBI" id="CHEBI:74269"/>
        <dbReference type="EC" id="2.1.1.221"/>
    </reaction>
</comment>
<dbReference type="InterPro" id="IPR038459">
    <property type="entry name" value="MT_TRM10-typ_sf"/>
</dbReference>
<dbReference type="InterPro" id="IPR007356">
    <property type="entry name" value="tRNA_m1G_MeTrfase_euk"/>
</dbReference>
<feature type="compositionally biased region" description="Basic and acidic residues" evidence="6">
    <location>
        <begin position="98"/>
        <end position="108"/>
    </location>
</feature>
<evidence type="ECO:0000313" key="10">
    <source>
        <dbReference type="Proteomes" id="UP000007494"/>
    </source>
</evidence>
<feature type="compositionally biased region" description="Basic and acidic residues" evidence="6">
    <location>
        <begin position="304"/>
        <end position="327"/>
    </location>
</feature>
<dbReference type="EMBL" id="LN714486">
    <property type="protein sequence ID" value="CEL69830.1"/>
    <property type="molecule type" value="Genomic_DNA"/>
</dbReference>
<dbReference type="GO" id="GO:0002939">
    <property type="term" value="P:tRNA N1-guanine methylation"/>
    <property type="evidence" value="ECO:0007669"/>
    <property type="project" value="TreeGrafter"/>
</dbReference>
<gene>
    <name evidence="9" type="ORF">BN1204_055290</name>
    <name evidence="8" type="ORF">NCLIV_055290</name>
</gene>
<dbReference type="InterPro" id="IPR028564">
    <property type="entry name" value="MT_TRM10-typ"/>
</dbReference>
<evidence type="ECO:0000313" key="9">
    <source>
        <dbReference type="EMBL" id="CEL69830.1"/>
    </source>
</evidence>
<evidence type="ECO:0000256" key="4">
    <source>
        <dbReference type="ARBA" id="ARBA00022691"/>
    </source>
</evidence>
<evidence type="ECO:0000259" key="7">
    <source>
        <dbReference type="PROSITE" id="PS51675"/>
    </source>
</evidence>
<proteinExistence type="predicted"/>
<dbReference type="GeneID" id="13446819"/>
<evidence type="ECO:0000256" key="2">
    <source>
        <dbReference type="ARBA" id="ARBA00022603"/>
    </source>
</evidence>
<dbReference type="VEuPathDB" id="ToxoDB:NCLIV_055290"/>
<evidence type="ECO:0000256" key="5">
    <source>
        <dbReference type="ARBA" id="ARBA00048434"/>
    </source>
</evidence>
<dbReference type="GO" id="GO:0052905">
    <property type="term" value="F:tRNA (guanosine(9)-N1)-methyltransferase activity"/>
    <property type="evidence" value="ECO:0007669"/>
    <property type="project" value="UniProtKB-EC"/>
</dbReference>
<feature type="compositionally biased region" description="Polar residues" evidence="6">
    <location>
        <begin position="331"/>
        <end position="346"/>
    </location>
</feature>
<name>F0VN08_NEOCL</name>
<evidence type="ECO:0000256" key="1">
    <source>
        <dbReference type="ARBA" id="ARBA00012797"/>
    </source>
</evidence>
<feature type="region of interest" description="Disordered" evidence="6">
    <location>
        <begin position="1"/>
        <end position="191"/>
    </location>
</feature>
<feature type="compositionally biased region" description="Basic and acidic residues" evidence="6">
    <location>
        <begin position="427"/>
        <end position="437"/>
    </location>
</feature>
<evidence type="ECO:0000313" key="8">
    <source>
        <dbReference type="EMBL" id="CBZ55104.1"/>
    </source>
</evidence>